<dbReference type="FunFam" id="3.40.50.1000:FF:000028">
    <property type="entry name" value="Calcium-transporting P-type ATPase, putative"/>
    <property type="match status" value="1"/>
</dbReference>
<feature type="transmembrane region" description="Helical" evidence="9">
    <location>
        <begin position="250"/>
        <end position="269"/>
    </location>
</feature>
<evidence type="ECO:0000256" key="5">
    <source>
        <dbReference type="ARBA" id="ARBA00022840"/>
    </source>
</evidence>
<dbReference type="GO" id="GO:0005524">
    <property type="term" value="F:ATP binding"/>
    <property type="evidence" value="ECO:0007669"/>
    <property type="project" value="UniProtKB-KW"/>
</dbReference>
<evidence type="ECO:0000256" key="3">
    <source>
        <dbReference type="ARBA" id="ARBA00022692"/>
    </source>
</evidence>
<feature type="transmembrane region" description="Helical" evidence="9">
    <location>
        <begin position="760"/>
        <end position="781"/>
    </location>
</feature>
<reference evidence="11 12" key="1">
    <citation type="submission" date="2016-03" db="EMBL/GenBank/DDBJ databases">
        <title>Genome sequence of Mycoplasma gallinarum strain Mgn_IPT.</title>
        <authorList>
            <person name="Yacoub E."/>
            <person name="Sirand-Pugnet P."/>
            <person name="Barre A."/>
            <person name="Maurier F."/>
            <person name="Blanchard A."/>
            <person name="Ben Abdelmoumen B.M."/>
        </authorList>
    </citation>
    <scope>NUCLEOTIDE SEQUENCE [LARGE SCALE GENOMIC DNA]</scope>
    <source>
        <strain evidence="11 12">Mgn_IPT</strain>
    </source>
</reference>
<gene>
    <name evidence="11" type="ORF">MGALLINA_02390</name>
</gene>
<feature type="transmembrane region" description="Helical" evidence="9">
    <location>
        <begin position="793"/>
        <end position="818"/>
    </location>
</feature>
<evidence type="ECO:0000256" key="4">
    <source>
        <dbReference type="ARBA" id="ARBA00022741"/>
    </source>
</evidence>
<dbReference type="Gene3D" id="1.20.1110.10">
    <property type="entry name" value="Calcium-transporting ATPase, transmembrane domain"/>
    <property type="match status" value="1"/>
</dbReference>
<dbReference type="AlphaFoldDB" id="A0A168RIJ6"/>
<dbReference type="RefSeq" id="WP_063626039.1">
    <property type="nucleotide sequence ID" value="NZ_LVLH01000027.1"/>
</dbReference>
<dbReference type="InterPro" id="IPR006068">
    <property type="entry name" value="ATPase_P-typ_cation-transptr_C"/>
</dbReference>
<evidence type="ECO:0000313" key="12">
    <source>
        <dbReference type="Proteomes" id="UP000076983"/>
    </source>
</evidence>
<feature type="transmembrane region" description="Helical" evidence="9">
    <location>
        <begin position="677"/>
        <end position="700"/>
    </location>
</feature>
<comment type="caution">
    <text evidence="11">The sequence shown here is derived from an EMBL/GenBank/DDBJ whole genome shotgun (WGS) entry which is preliminary data.</text>
</comment>
<keyword evidence="4" id="KW-0547">Nucleotide-binding</keyword>
<feature type="transmembrane region" description="Helical" evidence="9">
    <location>
        <begin position="720"/>
        <end position="739"/>
    </location>
</feature>
<dbReference type="SFLD" id="SFLDF00027">
    <property type="entry name" value="p-type_atpase"/>
    <property type="match status" value="1"/>
</dbReference>
<dbReference type="SMART" id="SM00831">
    <property type="entry name" value="Cation_ATPase_N"/>
    <property type="match status" value="1"/>
</dbReference>
<comment type="subcellular location">
    <subcellularLocation>
        <location evidence="1">Membrane</location>
        <topology evidence="1">Multi-pass membrane protein</topology>
    </subcellularLocation>
</comment>
<evidence type="ECO:0000256" key="8">
    <source>
        <dbReference type="ARBA" id="ARBA00023136"/>
    </source>
</evidence>
<dbReference type="OrthoDB" id="9813266at2"/>
<dbReference type="InterPro" id="IPR018303">
    <property type="entry name" value="ATPase_P-typ_P_site"/>
</dbReference>
<dbReference type="InterPro" id="IPR008250">
    <property type="entry name" value="ATPase_P-typ_transduc_dom_A_sf"/>
</dbReference>
<evidence type="ECO:0000259" key="10">
    <source>
        <dbReference type="SMART" id="SM00831"/>
    </source>
</evidence>
<feature type="transmembrane region" description="Helical" evidence="9">
    <location>
        <begin position="868"/>
        <end position="887"/>
    </location>
</feature>
<dbReference type="SUPFAM" id="SSF56784">
    <property type="entry name" value="HAD-like"/>
    <property type="match status" value="1"/>
</dbReference>
<dbReference type="Pfam" id="PF00690">
    <property type="entry name" value="Cation_ATPase_N"/>
    <property type="match status" value="1"/>
</dbReference>
<dbReference type="InterPro" id="IPR001757">
    <property type="entry name" value="P_typ_ATPase"/>
</dbReference>
<dbReference type="InterPro" id="IPR059000">
    <property type="entry name" value="ATPase_P-type_domA"/>
</dbReference>
<dbReference type="EMBL" id="LVLH01000027">
    <property type="protein sequence ID" value="OAB49018.1"/>
    <property type="molecule type" value="Genomic_DNA"/>
</dbReference>
<name>A0A168RIJ6_9BACT</name>
<protein>
    <submittedName>
        <fullName evidence="11">Cation-transporting P-type ATPase</fullName>
    </submittedName>
</protein>
<dbReference type="SFLD" id="SFLDG00002">
    <property type="entry name" value="C1.7:_P-type_atpase_like"/>
    <property type="match status" value="1"/>
</dbReference>
<evidence type="ECO:0000256" key="6">
    <source>
        <dbReference type="ARBA" id="ARBA00022967"/>
    </source>
</evidence>
<dbReference type="PANTHER" id="PTHR42861">
    <property type="entry name" value="CALCIUM-TRANSPORTING ATPASE"/>
    <property type="match status" value="1"/>
</dbReference>
<dbReference type="InterPro" id="IPR023299">
    <property type="entry name" value="ATPase_P-typ_cyto_dom_N"/>
</dbReference>
<dbReference type="PATRIC" id="fig|29557.3.peg.225"/>
<dbReference type="NCBIfam" id="TIGR01494">
    <property type="entry name" value="ATPase_P-type"/>
    <property type="match status" value="3"/>
</dbReference>
<dbReference type="GO" id="GO:0016020">
    <property type="term" value="C:membrane"/>
    <property type="evidence" value="ECO:0007669"/>
    <property type="project" value="UniProtKB-SubCell"/>
</dbReference>
<evidence type="ECO:0000256" key="7">
    <source>
        <dbReference type="ARBA" id="ARBA00022989"/>
    </source>
</evidence>
<dbReference type="STRING" id="29557.MGALLINA_02390"/>
<evidence type="ECO:0000256" key="1">
    <source>
        <dbReference type="ARBA" id="ARBA00004141"/>
    </source>
</evidence>
<dbReference type="PRINTS" id="PR00120">
    <property type="entry name" value="HATPASE"/>
</dbReference>
<comment type="similarity">
    <text evidence="2">Belongs to the cation transport ATPase (P-type) (TC 3.A.3) family. Type IIA subfamily.</text>
</comment>
<dbReference type="SUPFAM" id="SSF81653">
    <property type="entry name" value="Calcium ATPase, transduction domain A"/>
    <property type="match status" value="1"/>
</dbReference>
<proteinExistence type="inferred from homology"/>
<dbReference type="Pfam" id="PF13246">
    <property type="entry name" value="Cation_ATPase"/>
    <property type="match status" value="1"/>
</dbReference>
<dbReference type="Gene3D" id="3.40.1110.10">
    <property type="entry name" value="Calcium-transporting ATPase, cytoplasmic domain N"/>
    <property type="match status" value="1"/>
</dbReference>
<evidence type="ECO:0000256" key="2">
    <source>
        <dbReference type="ARBA" id="ARBA00005675"/>
    </source>
</evidence>
<feature type="transmembrane region" description="Helical" evidence="9">
    <location>
        <begin position="50"/>
        <end position="67"/>
    </location>
</feature>
<feature type="transmembrane region" description="Helical" evidence="9">
    <location>
        <begin position="830"/>
        <end position="848"/>
    </location>
</feature>
<evidence type="ECO:0000313" key="11">
    <source>
        <dbReference type="EMBL" id="OAB49018.1"/>
    </source>
</evidence>
<dbReference type="SFLD" id="SFLDS00003">
    <property type="entry name" value="Haloacid_Dehalogenase"/>
    <property type="match status" value="1"/>
</dbReference>
<dbReference type="InterPro" id="IPR044492">
    <property type="entry name" value="P_typ_ATPase_HD_dom"/>
</dbReference>
<keyword evidence="12" id="KW-1185">Reference proteome</keyword>
<dbReference type="InterPro" id="IPR023298">
    <property type="entry name" value="ATPase_P-typ_TM_dom_sf"/>
</dbReference>
<keyword evidence="3 9" id="KW-0812">Transmembrane</keyword>
<feature type="domain" description="Cation-transporting P-type ATPase N-terminal" evidence="10">
    <location>
        <begin position="4"/>
        <end position="66"/>
    </location>
</feature>
<dbReference type="InterPro" id="IPR036412">
    <property type="entry name" value="HAD-like_sf"/>
</dbReference>
<keyword evidence="6" id="KW-1278">Translocase</keyword>
<dbReference type="InterPro" id="IPR023214">
    <property type="entry name" value="HAD_sf"/>
</dbReference>
<evidence type="ECO:0000256" key="9">
    <source>
        <dbReference type="SAM" id="Phobius"/>
    </source>
</evidence>
<dbReference type="GO" id="GO:0016887">
    <property type="term" value="F:ATP hydrolysis activity"/>
    <property type="evidence" value="ECO:0007669"/>
    <property type="project" value="InterPro"/>
</dbReference>
<dbReference type="Pfam" id="PF00122">
    <property type="entry name" value="E1-E2_ATPase"/>
    <property type="match status" value="1"/>
</dbReference>
<feature type="transmembrane region" description="Helical" evidence="9">
    <location>
        <begin position="79"/>
        <end position="102"/>
    </location>
</feature>
<dbReference type="Gene3D" id="2.70.150.10">
    <property type="entry name" value="Calcium-transporting ATPase, cytoplasmic transduction domain A"/>
    <property type="match status" value="1"/>
</dbReference>
<dbReference type="Pfam" id="PF00689">
    <property type="entry name" value="Cation_ATPase_C"/>
    <property type="match status" value="1"/>
</dbReference>
<dbReference type="Gene3D" id="3.40.50.1000">
    <property type="entry name" value="HAD superfamily/HAD-like"/>
    <property type="match status" value="1"/>
</dbReference>
<sequence length="902" mass="98850">MDNNLEQFKQNGLTEKEVEAKLIEFGENTLTKSKKVNPIVAFFRQFMDPMVILLLIAAAISLGLAIYEHIKSHKSQTELIVSYIEPAIILLVVSLNSMLGAYQEVKSDQAVRALAKLNETNATVKRDGIVKVIPANLLVPGDLIILNAGDVISADCRILEASNLAVVESSLTGESLAVEKIANFNKAKDAILAQNNHLLFSGTYVTNGKALAIVEFTGNKTEIGKINESLQNQKKSSTPLQDKLNRLGKVFGIGGIVLLFISLIMQILLNNIYTGVWNNWDIYTSSLVTAISLAVAAIPEGLITFTTVLLSIGVKKMTKDKGLVKNLLAVETLGSVSIICSDKTGTLTENKMTVVDAFYNNLLLSEAENKSEFKTLAKYLTLANDAHINFDSKSESFNEVGDPTETGLLRFAYDLGIYKDDLLKSMPLLSTLTFDSDRKMMSVLVDAGDYNLMITKGAPDVILKHSKVNNLDEIEQINKNFATKTYRVLAVGIKKVAKEQKTINFADESNLDFVGLVAMVDPPRKNVAQSIEKAKLAGVKTVMITGDHLDTAKAIASNLGIYNENDLAITGLELSQMSDQELKEKVKLISVYARVNPTDKLRIVKAWQSHNKVVAMTGDGVNDAPALKASDIGCAMGITGTDVSKQAADLILVDDNFNTIVNSIQNGRLIFDKIKVVILNLLVSSLTEILVMLIGMVAFFFAYKNHFKAEFYIFGASQLLWINLLTHGLPAIALGLVDSGKNVMNRPPYDKKESLFARGMGWNLIFQSVVLSTLTLIAYVLGAEFAIQNNLNVLVTASTTAFITMGVAASLNSINLMSDKSIFISSIKKYWLVWLAALSSTFLTLFVVLVPDISLVFRMSGNLYQNSYLLWMPILLGLGLTLANELWKLIKITMKTYQSQKA</sequence>
<feature type="transmembrane region" description="Helical" evidence="9">
    <location>
        <begin position="289"/>
        <end position="312"/>
    </location>
</feature>
<dbReference type="Proteomes" id="UP000076983">
    <property type="component" value="Unassembled WGS sequence"/>
</dbReference>
<organism evidence="11 12">
    <name type="scientific">Mycoplasmopsis gallinarum</name>
    <dbReference type="NCBI Taxonomy" id="29557"/>
    <lineage>
        <taxon>Bacteria</taxon>
        <taxon>Bacillati</taxon>
        <taxon>Mycoplasmatota</taxon>
        <taxon>Mycoplasmoidales</taxon>
        <taxon>Metamycoplasmataceae</taxon>
        <taxon>Mycoplasmopsis</taxon>
    </lineage>
</organism>
<keyword evidence="7 9" id="KW-1133">Transmembrane helix</keyword>
<keyword evidence="5" id="KW-0067">ATP-binding</keyword>
<dbReference type="InterPro" id="IPR004014">
    <property type="entry name" value="ATPase_P-typ_cation-transptr_N"/>
</dbReference>
<keyword evidence="8 9" id="KW-0472">Membrane</keyword>
<dbReference type="PROSITE" id="PS00154">
    <property type="entry name" value="ATPASE_E1_E2"/>
    <property type="match status" value="1"/>
</dbReference>
<dbReference type="SUPFAM" id="SSF81665">
    <property type="entry name" value="Calcium ATPase, transmembrane domain M"/>
    <property type="match status" value="1"/>
</dbReference>
<accession>A0A168RIJ6</accession>
<dbReference type="PRINTS" id="PR00119">
    <property type="entry name" value="CATATPASE"/>
</dbReference>